<gene>
    <name evidence="4" type="primary">20348150</name>
    <name evidence="3" type="ORF">GGTG_07692</name>
</gene>
<dbReference type="AlphaFoldDB" id="J3P2E5"/>
<dbReference type="RefSeq" id="XP_009223781.1">
    <property type="nucleotide sequence ID" value="XM_009225517.1"/>
</dbReference>
<accession>J3P2E5</accession>
<feature type="compositionally biased region" description="Pro residues" evidence="1">
    <location>
        <begin position="309"/>
        <end position="321"/>
    </location>
</feature>
<feature type="compositionally biased region" description="Basic and acidic residues" evidence="1">
    <location>
        <begin position="370"/>
        <end position="381"/>
    </location>
</feature>
<reference evidence="4" key="5">
    <citation type="submission" date="2018-04" db="UniProtKB">
        <authorList>
            <consortium name="EnsemblFungi"/>
        </authorList>
    </citation>
    <scope>IDENTIFICATION</scope>
    <source>
        <strain evidence="4">R3-111a-1</strain>
    </source>
</reference>
<evidence type="ECO:0000313" key="5">
    <source>
        <dbReference type="Proteomes" id="UP000006039"/>
    </source>
</evidence>
<dbReference type="EnsemblFungi" id="EJT73837">
    <property type="protein sequence ID" value="EJT73837"/>
    <property type="gene ID" value="GGTG_07692"/>
</dbReference>
<feature type="region of interest" description="Disordered" evidence="1">
    <location>
        <begin position="309"/>
        <end position="381"/>
    </location>
</feature>
<feature type="region of interest" description="Disordered" evidence="1">
    <location>
        <begin position="59"/>
        <end position="93"/>
    </location>
</feature>
<feature type="compositionally biased region" description="Low complexity" evidence="1">
    <location>
        <begin position="189"/>
        <end position="204"/>
    </location>
</feature>
<evidence type="ECO:0000313" key="3">
    <source>
        <dbReference type="EMBL" id="EJT73837.1"/>
    </source>
</evidence>
<name>J3P2E5_GAET3</name>
<evidence type="ECO:0000313" key="4">
    <source>
        <dbReference type="EnsemblFungi" id="EJT73837"/>
    </source>
</evidence>
<dbReference type="HOGENOM" id="CLU_685191_0_0_1"/>
<evidence type="ECO:0000256" key="2">
    <source>
        <dbReference type="SAM" id="Phobius"/>
    </source>
</evidence>
<feature type="region of interest" description="Disordered" evidence="1">
    <location>
        <begin position="144"/>
        <end position="253"/>
    </location>
</feature>
<dbReference type="GeneID" id="20348150"/>
<organism evidence="3">
    <name type="scientific">Gaeumannomyces tritici (strain R3-111a-1)</name>
    <name type="common">Wheat and barley take-all root rot fungus</name>
    <name type="synonym">Gaeumannomyces graminis var. tritici</name>
    <dbReference type="NCBI Taxonomy" id="644352"/>
    <lineage>
        <taxon>Eukaryota</taxon>
        <taxon>Fungi</taxon>
        <taxon>Dikarya</taxon>
        <taxon>Ascomycota</taxon>
        <taxon>Pezizomycotina</taxon>
        <taxon>Sordariomycetes</taxon>
        <taxon>Sordariomycetidae</taxon>
        <taxon>Magnaporthales</taxon>
        <taxon>Magnaporthaceae</taxon>
        <taxon>Gaeumannomyces</taxon>
    </lineage>
</organism>
<keyword evidence="2" id="KW-1133">Transmembrane helix</keyword>
<dbReference type="VEuPathDB" id="FungiDB:GGTG_07692"/>
<feature type="compositionally biased region" description="Basic and acidic residues" evidence="1">
    <location>
        <begin position="238"/>
        <end position="253"/>
    </location>
</feature>
<keyword evidence="2" id="KW-0472">Membrane</keyword>
<proteinExistence type="predicted"/>
<reference evidence="5" key="1">
    <citation type="submission" date="2010-07" db="EMBL/GenBank/DDBJ databases">
        <title>The genome sequence of Gaeumannomyces graminis var. tritici strain R3-111a-1.</title>
        <authorList>
            <consortium name="The Broad Institute Genome Sequencing Platform"/>
            <person name="Ma L.-J."/>
            <person name="Dead R."/>
            <person name="Young S."/>
            <person name="Zeng Q."/>
            <person name="Koehrsen M."/>
            <person name="Alvarado L."/>
            <person name="Berlin A."/>
            <person name="Chapman S.B."/>
            <person name="Chen Z."/>
            <person name="Freedman E."/>
            <person name="Gellesch M."/>
            <person name="Goldberg J."/>
            <person name="Griggs A."/>
            <person name="Gujja S."/>
            <person name="Heilman E.R."/>
            <person name="Heiman D."/>
            <person name="Hepburn T."/>
            <person name="Howarth C."/>
            <person name="Jen D."/>
            <person name="Larson L."/>
            <person name="Mehta T."/>
            <person name="Neiman D."/>
            <person name="Pearson M."/>
            <person name="Roberts A."/>
            <person name="Saif S."/>
            <person name="Shea T."/>
            <person name="Shenoy N."/>
            <person name="Sisk P."/>
            <person name="Stolte C."/>
            <person name="Sykes S."/>
            <person name="Walk T."/>
            <person name="White J."/>
            <person name="Yandava C."/>
            <person name="Haas B."/>
            <person name="Nusbaum C."/>
            <person name="Birren B."/>
        </authorList>
    </citation>
    <scope>NUCLEOTIDE SEQUENCE [LARGE SCALE GENOMIC DNA]</scope>
    <source>
        <strain evidence="5">R3-111a-1</strain>
    </source>
</reference>
<feature type="transmembrane region" description="Helical" evidence="2">
    <location>
        <begin position="120"/>
        <end position="141"/>
    </location>
</feature>
<reference evidence="4" key="4">
    <citation type="journal article" date="2015" name="G3 (Bethesda)">
        <title>Genome sequences of three phytopathogenic species of the Magnaporthaceae family of fungi.</title>
        <authorList>
            <person name="Okagaki L.H."/>
            <person name="Nunes C.C."/>
            <person name="Sailsbery J."/>
            <person name="Clay B."/>
            <person name="Brown D."/>
            <person name="John T."/>
            <person name="Oh Y."/>
            <person name="Young N."/>
            <person name="Fitzgerald M."/>
            <person name="Haas B.J."/>
            <person name="Zeng Q."/>
            <person name="Young S."/>
            <person name="Adiconis X."/>
            <person name="Fan L."/>
            <person name="Levin J.Z."/>
            <person name="Mitchell T.K."/>
            <person name="Okubara P.A."/>
            <person name="Farman M.L."/>
            <person name="Kohn L.M."/>
            <person name="Birren B."/>
            <person name="Ma L.-J."/>
            <person name="Dean R.A."/>
        </authorList>
    </citation>
    <scope>NUCLEOTIDE SEQUENCE</scope>
    <source>
        <strain evidence="4">R3-111a-1</strain>
    </source>
</reference>
<reference evidence="3" key="2">
    <citation type="submission" date="2010-07" db="EMBL/GenBank/DDBJ databases">
        <authorList>
            <consortium name="The Broad Institute Genome Sequencing Platform"/>
            <consortium name="Broad Institute Genome Sequencing Center for Infectious Disease"/>
            <person name="Ma L.-J."/>
            <person name="Dead R."/>
            <person name="Young S."/>
            <person name="Zeng Q."/>
            <person name="Koehrsen M."/>
            <person name="Alvarado L."/>
            <person name="Berlin A."/>
            <person name="Chapman S.B."/>
            <person name="Chen Z."/>
            <person name="Freedman E."/>
            <person name="Gellesch M."/>
            <person name="Goldberg J."/>
            <person name="Griggs A."/>
            <person name="Gujja S."/>
            <person name="Heilman E.R."/>
            <person name="Heiman D."/>
            <person name="Hepburn T."/>
            <person name="Howarth C."/>
            <person name="Jen D."/>
            <person name="Larson L."/>
            <person name="Mehta T."/>
            <person name="Neiman D."/>
            <person name="Pearson M."/>
            <person name="Roberts A."/>
            <person name="Saif S."/>
            <person name="Shea T."/>
            <person name="Shenoy N."/>
            <person name="Sisk P."/>
            <person name="Stolte C."/>
            <person name="Sykes S."/>
            <person name="Walk T."/>
            <person name="White J."/>
            <person name="Yandava C."/>
            <person name="Haas B."/>
            <person name="Nusbaum C."/>
            <person name="Birren B."/>
        </authorList>
    </citation>
    <scope>NUCLEOTIDE SEQUENCE</scope>
    <source>
        <strain evidence="3">R3-111a-1</strain>
    </source>
</reference>
<feature type="compositionally biased region" description="Pro residues" evidence="1">
    <location>
        <begin position="205"/>
        <end position="216"/>
    </location>
</feature>
<feature type="compositionally biased region" description="Basic and acidic residues" evidence="1">
    <location>
        <begin position="162"/>
        <end position="181"/>
    </location>
</feature>
<sequence length="402" mass="42569">MDRQSLWNLDCHLPLLTIPIAPRTPPILARRMPLTPELAAPSREQQTAGTAEMLARREPGTAVPHGSASSHTQPVAGDPMPGTSSSHKTPRHTTHNTLVHRDFALGVADPGAGATPITPGVSAAIAVGAVLFVLVLAVFGLRNTGKSWKGRNGSSSSNTDEEAAREQQQHCRGGKDSDADARRRRRTTTHTAPRPTTRMQTPPYVEQPPPPPPVSHPEPAAHRRPRLARNTSPFTAEMQERRQAPQQRRGREAAGLHVAAGAGTVGDHGPELRHPTPISPVGVSGGDMSALLGTAGGGGGPILPPVLTPGWCPTPTPPPPAGAGGAPSSSSSYLAARRRPLSAVGVQQGQISHDIAPFQAQEDVPSGGQHLRERERERERERLEELMRRQGEVRAAGGREGQ</sequence>
<reference evidence="3" key="3">
    <citation type="submission" date="2010-09" db="EMBL/GenBank/DDBJ databases">
        <title>Annotation of Gaeumannomyces graminis var. tritici R3-111a-1.</title>
        <authorList>
            <consortium name="The Broad Institute Genome Sequencing Platform"/>
            <person name="Ma L.-J."/>
            <person name="Dead R."/>
            <person name="Young S.K."/>
            <person name="Zeng Q."/>
            <person name="Gargeya S."/>
            <person name="Fitzgerald M."/>
            <person name="Haas B."/>
            <person name="Abouelleil A."/>
            <person name="Alvarado L."/>
            <person name="Arachchi H.M."/>
            <person name="Berlin A."/>
            <person name="Brown A."/>
            <person name="Chapman S.B."/>
            <person name="Chen Z."/>
            <person name="Dunbar C."/>
            <person name="Freedman E."/>
            <person name="Gearin G."/>
            <person name="Gellesch M."/>
            <person name="Goldberg J."/>
            <person name="Griggs A."/>
            <person name="Gujja S."/>
            <person name="Heiman D."/>
            <person name="Howarth C."/>
            <person name="Larson L."/>
            <person name="Lui A."/>
            <person name="MacDonald P.J.P."/>
            <person name="Mehta T."/>
            <person name="Montmayeur A."/>
            <person name="Murphy C."/>
            <person name="Neiman D."/>
            <person name="Pearson M."/>
            <person name="Priest M."/>
            <person name="Roberts A."/>
            <person name="Saif S."/>
            <person name="Shea T."/>
            <person name="Shenoy N."/>
            <person name="Sisk P."/>
            <person name="Stolte C."/>
            <person name="Sykes S."/>
            <person name="Yandava C."/>
            <person name="Wortman J."/>
            <person name="Nusbaum C."/>
            <person name="Birren B."/>
        </authorList>
    </citation>
    <scope>NUCLEOTIDE SEQUENCE</scope>
    <source>
        <strain evidence="3">R3-111a-1</strain>
    </source>
</reference>
<feature type="compositionally biased region" description="Low complexity" evidence="1">
    <location>
        <begin position="326"/>
        <end position="335"/>
    </location>
</feature>
<keyword evidence="5" id="KW-1185">Reference proteome</keyword>
<dbReference type="EMBL" id="GL385398">
    <property type="protein sequence ID" value="EJT73837.1"/>
    <property type="molecule type" value="Genomic_DNA"/>
</dbReference>
<protein>
    <submittedName>
        <fullName evidence="3 4">Uncharacterized protein</fullName>
    </submittedName>
</protein>
<dbReference type="Proteomes" id="UP000006039">
    <property type="component" value="Unassembled WGS sequence"/>
</dbReference>
<evidence type="ECO:0000256" key="1">
    <source>
        <dbReference type="SAM" id="MobiDB-lite"/>
    </source>
</evidence>
<keyword evidence="2" id="KW-0812">Transmembrane</keyword>